<dbReference type="InterPro" id="IPR003598">
    <property type="entry name" value="Ig_sub2"/>
</dbReference>
<feature type="domain" description="Ig-like" evidence="4">
    <location>
        <begin position="177"/>
        <end position="266"/>
    </location>
</feature>
<dbReference type="CDD" id="cd00099">
    <property type="entry name" value="IgV"/>
    <property type="match status" value="1"/>
</dbReference>
<proteinExistence type="predicted"/>
<evidence type="ECO:0000256" key="2">
    <source>
        <dbReference type="ARBA" id="ARBA00023180"/>
    </source>
</evidence>
<feature type="region of interest" description="Disordered" evidence="3">
    <location>
        <begin position="326"/>
        <end position="345"/>
    </location>
</feature>
<dbReference type="PROSITE" id="PS50835">
    <property type="entry name" value="IG_LIKE"/>
    <property type="match status" value="1"/>
</dbReference>
<dbReference type="SMART" id="SM00409">
    <property type="entry name" value="IG"/>
    <property type="match status" value="1"/>
</dbReference>
<reference evidence="5" key="1">
    <citation type="journal article" date="2023" name="Science">
        <title>Genome structures resolve the early diversification of teleost fishes.</title>
        <authorList>
            <person name="Parey E."/>
            <person name="Louis A."/>
            <person name="Montfort J."/>
            <person name="Bouchez O."/>
            <person name="Roques C."/>
            <person name="Iampietro C."/>
            <person name="Lluch J."/>
            <person name="Castinel A."/>
            <person name="Donnadieu C."/>
            <person name="Desvignes T."/>
            <person name="Floi Bucao C."/>
            <person name="Jouanno E."/>
            <person name="Wen M."/>
            <person name="Mejri S."/>
            <person name="Dirks R."/>
            <person name="Jansen H."/>
            <person name="Henkel C."/>
            <person name="Chen W.J."/>
            <person name="Zahm M."/>
            <person name="Cabau C."/>
            <person name="Klopp C."/>
            <person name="Thompson A.W."/>
            <person name="Robinson-Rechavi M."/>
            <person name="Braasch I."/>
            <person name="Lecointre G."/>
            <person name="Bobe J."/>
            <person name="Postlethwait J.H."/>
            <person name="Berthelot C."/>
            <person name="Roest Crollius H."/>
            <person name="Guiguen Y."/>
        </authorList>
    </citation>
    <scope>NUCLEOTIDE SEQUENCE</scope>
    <source>
        <strain evidence="5">NC1722</strain>
    </source>
</reference>
<gene>
    <name evidence="5" type="ORF">AAFF_G00329180</name>
</gene>
<evidence type="ECO:0000259" key="4">
    <source>
        <dbReference type="PROSITE" id="PS50835"/>
    </source>
</evidence>
<sequence length="446" mass="49652">MQTVGLIHTLEQCLNRMQTVGHTLEQCLNRMQTVGPINTLEQCFNMMQTVGLIHTLEQCLNRMQTVGLIHALEQCFNMMQTMGLIHTLEQCLNRMQTVGLIHALVQYLNRMQTVGLIHTLEQCFNMMQTVGLIHTLEQCLNRMQTVGLINTLEQCLNRMQTAGLIHTLDIVAMDTGGRVYQYPAVVTAMRGQHATIPCHFFRGSANYGVHWYKSQGTARPRDGERLRRTEISLPTLPPRFSYAEDKASLSIVPVTVEDAGVYYCAVRTLGRGADEGNGTELLVLAPPSAPQLFLQVSSNLWSGLWNVFCVTEGFHPNQVWLTWSQNGGEKKHPDCTPESADPGTGQLNGLARRNLSLEGNPDCAPNGWLTDTKPHPHHRCVHVMDSCGQGRYLISVLPLPFGPVAGETYTCTVHGHPALSTPLSTALYWGKAAHSFKPLQLWSVRF</sequence>
<comment type="caution">
    <text evidence="5">The sequence shown here is derived from an EMBL/GenBank/DDBJ whole genome shotgun (WGS) entry which is preliminary data.</text>
</comment>
<accession>A0AAD7WPZ3</accession>
<dbReference type="InterPro" id="IPR013106">
    <property type="entry name" value="Ig_V-set"/>
</dbReference>
<dbReference type="SUPFAM" id="SSF48726">
    <property type="entry name" value="Immunoglobulin"/>
    <property type="match status" value="2"/>
</dbReference>
<dbReference type="InterPro" id="IPR051755">
    <property type="entry name" value="Ig-like_CS_Receptor"/>
</dbReference>
<dbReference type="AlphaFoldDB" id="A0AAD7WPZ3"/>
<dbReference type="PANTHER" id="PTHR19971">
    <property type="entry name" value="SIGNAL-REGULATORY PROTEIN BETA"/>
    <property type="match status" value="1"/>
</dbReference>
<dbReference type="InterPro" id="IPR036179">
    <property type="entry name" value="Ig-like_dom_sf"/>
</dbReference>
<dbReference type="EMBL" id="JAINUG010000050">
    <property type="protein sequence ID" value="KAJ8404997.1"/>
    <property type="molecule type" value="Genomic_DNA"/>
</dbReference>
<evidence type="ECO:0000256" key="1">
    <source>
        <dbReference type="ARBA" id="ARBA00023157"/>
    </source>
</evidence>
<organism evidence="5 6">
    <name type="scientific">Aldrovandia affinis</name>
    <dbReference type="NCBI Taxonomy" id="143900"/>
    <lineage>
        <taxon>Eukaryota</taxon>
        <taxon>Metazoa</taxon>
        <taxon>Chordata</taxon>
        <taxon>Craniata</taxon>
        <taxon>Vertebrata</taxon>
        <taxon>Euteleostomi</taxon>
        <taxon>Actinopterygii</taxon>
        <taxon>Neopterygii</taxon>
        <taxon>Teleostei</taxon>
        <taxon>Notacanthiformes</taxon>
        <taxon>Halosauridae</taxon>
        <taxon>Aldrovandia</taxon>
    </lineage>
</organism>
<dbReference type="Pfam" id="PF07686">
    <property type="entry name" value="V-set"/>
    <property type="match status" value="1"/>
</dbReference>
<dbReference type="SMART" id="SM00408">
    <property type="entry name" value="IGc2"/>
    <property type="match status" value="1"/>
</dbReference>
<dbReference type="SMART" id="SM00406">
    <property type="entry name" value="IGv"/>
    <property type="match status" value="1"/>
</dbReference>
<keyword evidence="2" id="KW-0325">Glycoprotein</keyword>
<evidence type="ECO:0000313" key="5">
    <source>
        <dbReference type="EMBL" id="KAJ8404997.1"/>
    </source>
</evidence>
<dbReference type="InterPro" id="IPR013783">
    <property type="entry name" value="Ig-like_fold"/>
</dbReference>
<dbReference type="InterPro" id="IPR003599">
    <property type="entry name" value="Ig_sub"/>
</dbReference>
<keyword evidence="6" id="KW-1185">Reference proteome</keyword>
<dbReference type="Gene3D" id="2.60.40.10">
    <property type="entry name" value="Immunoglobulins"/>
    <property type="match status" value="2"/>
</dbReference>
<name>A0AAD7WPZ3_9TELE</name>
<dbReference type="Proteomes" id="UP001221898">
    <property type="component" value="Unassembled WGS sequence"/>
</dbReference>
<dbReference type="InterPro" id="IPR007110">
    <property type="entry name" value="Ig-like_dom"/>
</dbReference>
<keyword evidence="1" id="KW-1015">Disulfide bond</keyword>
<protein>
    <recommendedName>
        <fullName evidence="4">Ig-like domain-containing protein</fullName>
    </recommendedName>
</protein>
<evidence type="ECO:0000313" key="6">
    <source>
        <dbReference type="Proteomes" id="UP001221898"/>
    </source>
</evidence>
<evidence type="ECO:0000256" key="3">
    <source>
        <dbReference type="SAM" id="MobiDB-lite"/>
    </source>
</evidence>